<feature type="compositionally biased region" description="Polar residues" evidence="1">
    <location>
        <begin position="713"/>
        <end position="725"/>
    </location>
</feature>
<evidence type="ECO:0000256" key="1">
    <source>
        <dbReference type="SAM" id="MobiDB-lite"/>
    </source>
</evidence>
<proteinExistence type="predicted"/>
<name>A0ABR4QEN9_9CEST</name>
<keyword evidence="2" id="KW-1133">Transmembrane helix</keyword>
<dbReference type="InterPro" id="IPR005240">
    <property type="entry name" value="DUF389"/>
</dbReference>
<accession>A0ABR4QEN9</accession>
<keyword evidence="2" id="KW-0812">Transmembrane</keyword>
<evidence type="ECO:0000313" key="3">
    <source>
        <dbReference type="EMBL" id="KAL5108002.1"/>
    </source>
</evidence>
<dbReference type="PANTHER" id="PTHR20992:SF9">
    <property type="entry name" value="AT15442P-RELATED"/>
    <property type="match status" value="1"/>
</dbReference>
<dbReference type="Proteomes" id="UP001651158">
    <property type="component" value="Unassembled WGS sequence"/>
</dbReference>
<keyword evidence="4" id="KW-1185">Reference proteome</keyword>
<dbReference type="PANTHER" id="PTHR20992">
    <property type="entry name" value="AT15442P-RELATED"/>
    <property type="match status" value="1"/>
</dbReference>
<protein>
    <submittedName>
        <fullName evidence="3">Uncharacterized protein</fullName>
    </submittedName>
</protein>
<organism evidence="3 4">
    <name type="scientific">Taenia crassiceps</name>
    <dbReference type="NCBI Taxonomy" id="6207"/>
    <lineage>
        <taxon>Eukaryota</taxon>
        <taxon>Metazoa</taxon>
        <taxon>Spiralia</taxon>
        <taxon>Lophotrochozoa</taxon>
        <taxon>Platyhelminthes</taxon>
        <taxon>Cestoda</taxon>
        <taxon>Eucestoda</taxon>
        <taxon>Cyclophyllidea</taxon>
        <taxon>Taeniidae</taxon>
        <taxon>Taenia</taxon>
    </lineage>
</organism>
<dbReference type="EMBL" id="JAKROA010000004">
    <property type="protein sequence ID" value="KAL5108002.1"/>
    <property type="molecule type" value="Genomic_DNA"/>
</dbReference>
<keyword evidence="2" id="KW-0472">Membrane</keyword>
<feature type="transmembrane region" description="Helical" evidence="2">
    <location>
        <begin position="245"/>
        <end position="267"/>
    </location>
</feature>
<evidence type="ECO:0000256" key="2">
    <source>
        <dbReference type="SAM" id="Phobius"/>
    </source>
</evidence>
<gene>
    <name evidence="3" type="ORF">TcWFU_007644</name>
</gene>
<reference evidence="3 4" key="1">
    <citation type="journal article" date="2022" name="Front. Cell. Infect. Microbiol.">
        <title>The Genomes of Two Strains of Taenia crassiceps the Animal Model for the Study of Human Cysticercosis.</title>
        <authorList>
            <person name="Bobes R.J."/>
            <person name="Estrada K."/>
            <person name="Rios-Valencia D.G."/>
            <person name="Calderon-Gallegos A."/>
            <person name="de la Torre P."/>
            <person name="Carrero J.C."/>
            <person name="Sanchez-Flores A."/>
            <person name="Laclette J.P."/>
        </authorList>
    </citation>
    <scope>NUCLEOTIDE SEQUENCE [LARGE SCALE GENOMIC DNA]</scope>
    <source>
        <strain evidence="3">WFUcys</strain>
    </source>
</reference>
<feature type="transmembrane region" description="Helical" evidence="2">
    <location>
        <begin position="355"/>
        <end position="375"/>
    </location>
</feature>
<sequence>MCFLIRITGPKENNEAQPSSPDSVALKEMKMEELIHQIFVEENITHDTWQISRNGKYFMVEFPVIGRAFAEKILDRLSYYNVGKTEDSSIMVIDPAAFVCKRSKVKGAHDIPVKHFQKFVNSLKSRLTVAQVYHAISNQGNFNFNYLCFLICAAIVADIALVTDSAACVFASMLLSPLMEPIMCIIFGLSLREPRMTMKGFRNTSVSLIICIIVGIVFGIPAHFISMFQGISPYPTSEMSSRGEAKALIASIIVASASGVSVSFAILSNSLAAMIGNAISLSLLPPSVNCGQFFLLAVIALIDRPYVMKKTETLRENNTISVTVVQCQYRWLKDYNFIYITNACDAPTEFAIRGVVSFCLTLLNIILIIITGYSVNRLKDLVPQSFTNDETRRFYTKDLKEVRDNYDCVHRLKAADLAAQAYQEYLRLSLHPPEGDYTEEDTEQLTANFQAVMEGIGQDPHIQTIGSWTHSGHSDFLAEFTKATEALSQGNDNLSGPGNGAGGRALARISISSDGGYRRRHVLSTPRRQTSCIERSRSFGMRYDCSHHGFSAKNTMPGGSLRLHHLERVTTAENGDHEEALEQPCPQPLTPPANADPEKAVSFQPQPSPPPTRFAYQQNQRQIRTRFWRNLLNRRFSMPHPPPPAPMAEAESKMKHGLSQWPPQLTPEEVAPTRVPMNEPSASMFGLQPVLSRVPSIESDDSELLEEAPPCIGTSNAGRTQQPSQQEKHQQISRSAYDVSSVLPRNHIPLVVHKRSLASVSTIGGKFEVTPTIRKPHSTKNLESYLDKGL</sequence>
<dbReference type="Pfam" id="PF04087">
    <property type="entry name" value="DUF389"/>
    <property type="match status" value="1"/>
</dbReference>
<evidence type="ECO:0000313" key="4">
    <source>
        <dbReference type="Proteomes" id="UP001651158"/>
    </source>
</evidence>
<feature type="region of interest" description="Disordered" evidence="1">
    <location>
        <begin position="707"/>
        <end position="736"/>
    </location>
</feature>
<feature type="region of interest" description="Disordered" evidence="1">
    <location>
        <begin position="575"/>
        <end position="619"/>
    </location>
</feature>
<feature type="transmembrane region" description="Helical" evidence="2">
    <location>
        <begin position="203"/>
        <end position="225"/>
    </location>
</feature>
<feature type="transmembrane region" description="Helical" evidence="2">
    <location>
        <begin position="144"/>
        <end position="163"/>
    </location>
</feature>
<comment type="caution">
    <text evidence="3">The sequence shown here is derived from an EMBL/GenBank/DDBJ whole genome shotgun (WGS) entry which is preliminary data.</text>
</comment>
<feature type="transmembrane region" description="Helical" evidence="2">
    <location>
        <begin position="169"/>
        <end position="191"/>
    </location>
</feature>